<feature type="compositionally biased region" description="Polar residues" evidence="2">
    <location>
        <begin position="256"/>
        <end position="265"/>
    </location>
</feature>
<dbReference type="Pfam" id="PF00823">
    <property type="entry name" value="PPE"/>
    <property type="match status" value="1"/>
</dbReference>
<evidence type="ECO:0000256" key="2">
    <source>
        <dbReference type="SAM" id="MobiDB-lite"/>
    </source>
</evidence>
<evidence type="ECO:0000313" key="4">
    <source>
        <dbReference type="EMBL" id="NRN66120.1"/>
    </source>
</evidence>
<comment type="similarity">
    <text evidence="1">Belongs to the mycobacterial PPE family.</text>
</comment>
<dbReference type="RefSeq" id="WP_173131552.1">
    <property type="nucleotide sequence ID" value="NZ_CBCSGW010000095.1"/>
</dbReference>
<accession>A0ABX2F5Q0</accession>
<sequence length="418" mass="40987">MGGGHGHRVPSPDVNVPGHSHEELANWVKTGEPADAEGLAETWKGWGAGLQEAAQDLMVAVIGSEDGWRGQAANAMREQLRRVAEWSRTTGERFDKASTAFTRQGEAVGSAKTTMPDPVQFSPEQMIKDAAKGGIIDLMMLPHAMYEQHQKKQEAYQMAIQVVTQRDAELAAAAASVPPFEPPPKIGEGGGKEQPPGPGMPGSPGFRPGGPGPGGRNSVGGNVTGGGGSPGGGGAFPGFQSGSGFGPNDPNGDGSGTNDQNTPPNVNIPGMPIGTGTSGYNPGNNMPTNFGGGNPNPFTAGPTAAGGGGGFGNAFGGGFGPGGAPRPGGGFGPLGSGTAAGAGAGAGAASPGAGGMGGARPGAAAGRGGMPGGGMGGAGGRGQGGEDEEHQRPSYLVEPDPDATFGTDQMTAPPVIGG</sequence>
<comment type="caution">
    <text evidence="4">The sequence shown here is derived from an EMBL/GenBank/DDBJ whole genome shotgun (WGS) entry which is preliminary data.</text>
</comment>
<dbReference type="InterPro" id="IPR038332">
    <property type="entry name" value="PPE_sf"/>
</dbReference>
<evidence type="ECO:0000259" key="3">
    <source>
        <dbReference type="Pfam" id="PF00823"/>
    </source>
</evidence>
<proteinExistence type="inferred from homology"/>
<dbReference type="InterPro" id="IPR000030">
    <property type="entry name" value="PPE_dom"/>
</dbReference>
<feature type="domain" description="PPE" evidence="3">
    <location>
        <begin position="40"/>
        <end position="120"/>
    </location>
</feature>
<name>A0ABX2F5Q0_9PSEU</name>
<organism evidence="4 5">
    <name type="scientific">Kibdelosporangium persicum</name>
    <dbReference type="NCBI Taxonomy" id="2698649"/>
    <lineage>
        <taxon>Bacteria</taxon>
        <taxon>Bacillati</taxon>
        <taxon>Actinomycetota</taxon>
        <taxon>Actinomycetes</taxon>
        <taxon>Pseudonocardiales</taxon>
        <taxon>Pseudonocardiaceae</taxon>
        <taxon>Kibdelosporangium</taxon>
    </lineage>
</organism>
<feature type="compositionally biased region" description="Gly residues" evidence="2">
    <location>
        <begin position="342"/>
        <end position="383"/>
    </location>
</feature>
<feature type="compositionally biased region" description="Gly residues" evidence="2">
    <location>
        <begin position="207"/>
        <end position="245"/>
    </location>
</feature>
<reference evidence="4 5" key="1">
    <citation type="submission" date="2020-01" db="EMBL/GenBank/DDBJ databases">
        <title>Kibdelosporangium persica a novel Actinomycetes from a hot desert in Iran.</title>
        <authorList>
            <person name="Safaei N."/>
            <person name="Zaburannyi N."/>
            <person name="Mueller R."/>
            <person name="Wink J."/>
        </authorList>
    </citation>
    <scope>NUCLEOTIDE SEQUENCE [LARGE SCALE GENOMIC DNA]</scope>
    <source>
        <strain evidence="4 5">4NS15</strain>
    </source>
</reference>
<dbReference type="EMBL" id="JAAATY010000009">
    <property type="protein sequence ID" value="NRN66120.1"/>
    <property type="molecule type" value="Genomic_DNA"/>
</dbReference>
<feature type="compositionally biased region" description="Polar residues" evidence="2">
    <location>
        <begin position="278"/>
        <end position="288"/>
    </location>
</feature>
<protein>
    <submittedName>
        <fullName evidence="4">Glycine-rich protein</fullName>
    </submittedName>
</protein>
<keyword evidence="5" id="KW-1185">Reference proteome</keyword>
<gene>
    <name evidence="4" type="ORF">GC106_33380</name>
</gene>
<feature type="region of interest" description="Disordered" evidence="2">
    <location>
        <begin position="173"/>
        <end position="305"/>
    </location>
</feature>
<evidence type="ECO:0000256" key="1">
    <source>
        <dbReference type="ARBA" id="ARBA00010652"/>
    </source>
</evidence>
<dbReference type="SUPFAM" id="SSF140459">
    <property type="entry name" value="PE/PPE dimer-like"/>
    <property type="match status" value="1"/>
</dbReference>
<evidence type="ECO:0000313" key="5">
    <source>
        <dbReference type="Proteomes" id="UP000763557"/>
    </source>
</evidence>
<feature type="region of interest" description="Disordered" evidence="2">
    <location>
        <begin position="342"/>
        <end position="418"/>
    </location>
</feature>
<dbReference type="Gene3D" id="1.20.1260.20">
    <property type="entry name" value="PPE superfamily"/>
    <property type="match status" value="1"/>
</dbReference>
<dbReference type="Proteomes" id="UP000763557">
    <property type="component" value="Unassembled WGS sequence"/>
</dbReference>